<comment type="caution">
    <text evidence="4">The sequence shown here is derived from an EMBL/GenBank/DDBJ whole genome shotgun (WGS) entry which is preliminary data.</text>
</comment>
<evidence type="ECO:0000256" key="2">
    <source>
        <dbReference type="SAM" id="SignalP"/>
    </source>
</evidence>
<keyword evidence="6" id="KW-1185">Reference proteome</keyword>
<evidence type="ECO:0000256" key="1">
    <source>
        <dbReference type="SAM" id="MobiDB-lite"/>
    </source>
</evidence>
<dbReference type="EMBL" id="JACIUY010000063">
    <property type="protein sequence ID" value="MBB1086598.1"/>
    <property type="molecule type" value="Genomic_DNA"/>
</dbReference>
<proteinExistence type="predicted"/>
<evidence type="ECO:0000313" key="3">
    <source>
        <dbReference type="EMBL" id="MBB1062659.1"/>
    </source>
</evidence>
<evidence type="ECO:0000313" key="4">
    <source>
        <dbReference type="EMBL" id="MBB1086598.1"/>
    </source>
</evidence>
<keyword evidence="2" id="KW-0732">Signal</keyword>
<feature type="region of interest" description="Disordered" evidence="1">
    <location>
        <begin position="29"/>
        <end position="53"/>
    </location>
</feature>
<dbReference type="AlphaFoldDB" id="A0A7W3YCS1"/>
<dbReference type="PROSITE" id="PS51257">
    <property type="entry name" value="PROKAR_LIPOPROTEIN"/>
    <property type="match status" value="1"/>
</dbReference>
<dbReference type="Proteomes" id="UP000544052">
    <property type="component" value="Unassembled WGS sequence"/>
</dbReference>
<protein>
    <recommendedName>
        <fullName evidence="7">Lipoprotein</fullName>
    </recommendedName>
</protein>
<feature type="compositionally biased region" description="Polar residues" evidence="1">
    <location>
        <begin position="151"/>
        <end position="162"/>
    </location>
</feature>
<feature type="chain" id="PRO_5039191961" description="Lipoprotein" evidence="2">
    <location>
        <begin position="25"/>
        <end position="226"/>
    </location>
</feature>
<reference evidence="5 6" key="1">
    <citation type="submission" date="2020-07" db="EMBL/GenBank/DDBJ databases">
        <title>Description of Limosilactobacillus balticus sp. nov., Limosilactobacillus agrestis sp. nov., Limosilactobacillus albertensis sp. nov., Limosilactobacillus rudii sp. nov., Limosilactobacillus fastidiosus sp. nov., five novel Limosilactobacillus species isolated from the vertebrate gastrointestinal tract, and proposal of 6 subspecies of Limosilactobacillus reuteri adapted to the gastrointestinal tract of specific vertebrate hosts.</title>
        <authorList>
            <person name="Li F."/>
            <person name="Cheng C."/>
            <person name="Zheng J."/>
            <person name="Quevedo R.M."/>
            <person name="Li J."/>
            <person name="Roos S."/>
            <person name="Gaenzle M.G."/>
            <person name="Walter J."/>
        </authorList>
    </citation>
    <scope>NUCLEOTIDE SEQUENCE [LARGE SCALE GENOMIC DNA]</scope>
    <source>
        <strain evidence="4 5">WF-MA3-C</strain>
        <strain evidence="3 6">WF-MO7-1</strain>
    </source>
</reference>
<feature type="region of interest" description="Disordered" evidence="1">
    <location>
        <begin position="139"/>
        <end position="162"/>
    </location>
</feature>
<dbReference type="RefSeq" id="WP_182581465.1">
    <property type="nucleotide sequence ID" value="NZ_JACIUY010000063.1"/>
</dbReference>
<evidence type="ECO:0000313" key="5">
    <source>
        <dbReference type="Proteomes" id="UP000518255"/>
    </source>
</evidence>
<evidence type="ECO:0000313" key="6">
    <source>
        <dbReference type="Proteomes" id="UP000544052"/>
    </source>
</evidence>
<feature type="compositionally biased region" description="Low complexity" evidence="1">
    <location>
        <begin position="29"/>
        <end position="42"/>
    </location>
</feature>
<evidence type="ECO:0008006" key="7">
    <source>
        <dbReference type="Google" id="ProtNLM"/>
    </source>
</evidence>
<sequence>MIVNKFFKNVSVGAAALTLVLTLAGCGNSQSTVSSQKNSSTTRNTQSPENDSMRVVRSANRSIRNNNFQEAYDNLNSTNNRSSEAENLKGDLQNYLTAKRAYNNGDYQTASNSLKPLKSTSTAMRDAYASLQSKINKKQITKTSTSSSSQRVANQQASNKTSGGVVEAFANKMGFTGEKGYSIIPTSASGNIYKLEVRQNNSDNTVSNMVGIYQYNSQTGAVTKLQ</sequence>
<gene>
    <name evidence="4" type="ORF">H5R63_07395</name>
    <name evidence="3" type="ORF">H5R64_02425</name>
</gene>
<dbReference type="EMBL" id="JACIUZ010000022">
    <property type="protein sequence ID" value="MBB1062659.1"/>
    <property type="molecule type" value="Genomic_DNA"/>
</dbReference>
<dbReference type="Proteomes" id="UP000518255">
    <property type="component" value="Unassembled WGS sequence"/>
</dbReference>
<accession>A0A7W3YCS1</accession>
<organism evidence="4 5">
    <name type="scientific">Limosilactobacillus fastidiosus</name>
    <dbReference type="NCBI Taxonomy" id="2759855"/>
    <lineage>
        <taxon>Bacteria</taxon>
        <taxon>Bacillati</taxon>
        <taxon>Bacillota</taxon>
        <taxon>Bacilli</taxon>
        <taxon>Lactobacillales</taxon>
        <taxon>Lactobacillaceae</taxon>
        <taxon>Limosilactobacillus</taxon>
    </lineage>
</organism>
<feature type="signal peptide" evidence="2">
    <location>
        <begin position="1"/>
        <end position="24"/>
    </location>
</feature>
<feature type="compositionally biased region" description="Low complexity" evidence="1">
    <location>
        <begin position="141"/>
        <end position="150"/>
    </location>
</feature>
<name>A0A7W3YCS1_9LACO</name>